<evidence type="ECO:0000313" key="10">
    <source>
        <dbReference type="EMBL" id="GAA6502233.1"/>
    </source>
</evidence>
<keyword evidence="8" id="KW-0812">Transmembrane</keyword>
<dbReference type="CDD" id="cd00075">
    <property type="entry name" value="HATPase"/>
    <property type="match status" value="1"/>
</dbReference>
<feature type="transmembrane region" description="Helical" evidence="8">
    <location>
        <begin position="161"/>
        <end position="179"/>
    </location>
</feature>
<keyword evidence="4" id="KW-0597">Phosphoprotein</keyword>
<dbReference type="SMART" id="SM00388">
    <property type="entry name" value="HisKA"/>
    <property type="match status" value="1"/>
</dbReference>
<dbReference type="InterPro" id="IPR003594">
    <property type="entry name" value="HATPase_dom"/>
</dbReference>
<evidence type="ECO:0000313" key="11">
    <source>
        <dbReference type="Proteomes" id="UP001600941"/>
    </source>
</evidence>
<keyword evidence="8" id="KW-1133">Transmembrane helix</keyword>
<dbReference type="PANTHER" id="PTHR45453:SF1">
    <property type="entry name" value="PHOSPHATE REGULON SENSOR PROTEIN PHOR"/>
    <property type="match status" value="1"/>
</dbReference>
<keyword evidence="5" id="KW-0808">Transferase</keyword>
<feature type="domain" description="Histidine kinase" evidence="9">
    <location>
        <begin position="245"/>
        <end position="464"/>
    </location>
</feature>
<evidence type="ECO:0000256" key="6">
    <source>
        <dbReference type="ARBA" id="ARBA00022777"/>
    </source>
</evidence>
<dbReference type="InterPro" id="IPR036890">
    <property type="entry name" value="HATPase_C_sf"/>
</dbReference>
<dbReference type="CDD" id="cd00082">
    <property type="entry name" value="HisKA"/>
    <property type="match status" value="1"/>
</dbReference>
<dbReference type="SUPFAM" id="SSF55874">
    <property type="entry name" value="ATPase domain of HSP90 chaperone/DNA topoisomerase II/histidine kinase"/>
    <property type="match status" value="1"/>
</dbReference>
<gene>
    <name evidence="10" type="ORF">K340107D12_50490</name>
</gene>
<evidence type="ECO:0000256" key="1">
    <source>
        <dbReference type="ARBA" id="ARBA00000085"/>
    </source>
</evidence>
<evidence type="ECO:0000256" key="5">
    <source>
        <dbReference type="ARBA" id="ARBA00022679"/>
    </source>
</evidence>
<keyword evidence="6" id="KW-0418">Kinase</keyword>
<dbReference type="InterPro" id="IPR050351">
    <property type="entry name" value="BphY/WalK/GraS-like"/>
</dbReference>
<dbReference type="InterPro" id="IPR004358">
    <property type="entry name" value="Sig_transdc_His_kin-like_C"/>
</dbReference>
<dbReference type="EC" id="2.7.13.3" evidence="3"/>
<dbReference type="Proteomes" id="UP001600941">
    <property type="component" value="Unassembled WGS sequence"/>
</dbReference>
<dbReference type="Pfam" id="PF02518">
    <property type="entry name" value="HATPase_c"/>
    <property type="match status" value="1"/>
</dbReference>
<comment type="catalytic activity">
    <reaction evidence="1">
        <text>ATP + protein L-histidine = ADP + protein N-phospho-L-histidine.</text>
        <dbReference type="EC" id="2.7.13.3"/>
    </reaction>
</comment>
<organism evidence="10 11">
    <name type="scientific">Blautia parvula</name>
    <dbReference type="NCBI Taxonomy" id="2877527"/>
    <lineage>
        <taxon>Bacteria</taxon>
        <taxon>Bacillati</taxon>
        <taxon>Bacillota</taxon>
        <taxon>Clostridia</taxon>
        <taxon>Lachnospirales</taxon>
        <taxon>Lachnospiraceae</taxon>
        <taxon>Blautia</taxon>
    </lineage>
</organism>
<dbReference type="Gene3D" id="3.30.565.10">
    <property type="entry name" value="Histidine kinase-like ATPase, C-terminal domain"/>
    <property type="match status" value="1"/>
</dbReference>
<dbReference type="InterPro" id="IPR003661">
    <property type="entry name" value="HisK_dim/P_dom"/>
</dbReference>
<dbReference type="Pfam" id="PF00512">
    <property type="entry name" value="HisKA"/>
    <property type="match status" value="1"/>
</dbReference>
<dbReference type="EMBL" id="BAABZQ010000001">
    <property type="protein sequence ID" value="GAA6502233.1"/>
    <property type="molecule type" value="Genomic_DNA"/>
</dbReference>
<dbReference type="SUPFAM" id="SSF47384">
    <property type="entry name" value="Homodimeric domain of signal transducing histidine kinase"/>
    <property type="match status" value="1"/>
</dbReference>
<sequence length="464" mass="52020">MKSILKLIKRFIVTMLFSLVLLLFLNFFLLLLISYKQAANHGAWSSADTVASALTENGDGTYRLSAQGEDILSRTNAWAILVDNETGYILWNSSNLPEGIPTQYSAASIAMAVRGYINDYPITTSGYGDDLIMLGFPKKSYWKLISNTFDYDFIRNFPKTVLLFLSCNLILIFFVYMVVTSGVLRSVKPVIQGIEALPAERDVYVKEKGLLSDLAVSINKAAEKLRNQDYQLQKKETARANWIAGVSHDIRTPLSMVLGYASQIEENRDLPERERKKARIIRQQSLRMKNLVNDLNLASKLEYNVQPLHMDTVNLVSLVRQTAVDFLNLDLEGKYPIEWVAGEDMQNCCAKADKGLLKRAVSNLITNSQVHNPDGCTLFMSVGRTEKMCRIVVEDNGTGVTDEELEKIRKAPHYMVCDRETGNQRHGLGLMLVRQIAEVHGGDMEVSHGKAGGFRVVIRVPGTE</sequence>
<feature type="transmembrane region" description="Helical" evidence="8">
    <location>
        <begin position="12"/>
        <end position="35"/>
    </location>
</feature>
<dbReference type="PROSITE" id="PS50109">
    <property type="entry name" value="HIS_KIN"/>
    <property type="match status" value="1"/>
</dbReference>
<name>A0ABQ0C0A3_9FIRM</name>
<dbReference type="PANTHER" id="PTHR45453">
    <property type="entry name" value="PHOSPHATE REGULON SENSOR PROTEIN PHOR"/>
    <property type="match status" value="1"/>
</dbReference>
<evidence type="ECO:0000256" key="2">
    <source>
        <dbReference type="ARBA" id="ARBA00004370"/>
    </source>
</evidence>
<keyword evidence="8" id="KW-0472">Membrane</keyword>
<evidence type="ECO:0000256" key="4">
    <source>
        <dbReference type="ARBA" id="ARBA00022553"/>
    </source>
</evidence>
<dbReference type="PRINTS" id="PR00344">
    <property type="entry name" value="BCTRLSENSOR"/>
</dbReference>
<protein>
    <recommendedName>
        <fullName evidence="3">histidine kinase</fullName>
        <ecNumber evidence="3">2.7.13.3</ecNumber>
    </recommendedName>
</protein>
<evidence type="ECO:0000256" key="3">
    <source>
        <dbReference type="ARBA" id="ARBA00012438"/>
    </source>
</evidence>
<keyword evidence="11" id="KW-1185">Reference proteome</keyword>
<dbReference type="SMART" id="SM00387">
    <property type="entry name" value="HATPase_c"/>
    <property type="match status" value="1"/>
</dbReference>
<dbReference type="GO" id="GO:0005524">
    <property type="term" value="F:ATP binding"/>
    <property type="evidence" value="ECO:0007669"/>
    <property type="project" value="UniProtKB-KW"/>
</dbReference>
<proteinExistence type="predicted"/>
<comment type="subcellular location">
    <subcellularLocation>
        <location evidence="2">Membrane</location>
    </subcellularLocation>
</comment>
<keyword evidence="7" id="KW-0902">Two-component regulatory system</keyword>
<keyword evidence="10" id="KW-0547">Nucleotide-binding</keyword>
<accession>A0ABQ0C0A3</accession>
<keyword evidence="10" id="KW-0067">ATP-binding</keyword>
<evidence type="ECO:0000256" key="7">
    <source>
        <dbReference type="ARBA" id="ARBA00023012"/>
    </source>
</evidence>
<reference evidence="10 11" key="1">
    <citation type="submission" date="2024-04" db="EMBL/GenBank/DDBJ databases">
        <title>Defined microbial consortia suppress multidrug-resistant proinflammatory Enterobacteriaceae via ecological control.</title>
        <authorList>
            <person name="Furuichi M."/>
            <person name="Kawaguchi T."/>
            <person name="Pust M."/>
            <person name="Yasuma K."/>
            <person name="Plichta D."/>
            <person name="Hasegawa N."/>
            <person name="Ohya T."/>
            <person name="Bhattarai S."/>
            <person name="Sasajima S."/>
            <person name="Aoto Y."/>
            <person name="Tuganbaev T."/>
            <person name="Yaginuma M."/>
            <person name="Ueda M."/>
            <person name="Okahashi N."/>
            <person name="Amafuji K."/>
            <person name="Kiridooshi Y."/>
            <person name="Sugita K."/>
            <person name="Strazar M."/>
            <person name="Skelly A."/>
            <person name="Suda W."/>
            <person name="Hattori M."/>
            <person name="Nakamoto N."/>
            <person name="Caballero S."/>
            <person name="Norman J."/>
            <person name="Olle B."/>
            <person name="Tanoue T."/>
            <person name="Arita M."/>
            <person name="Bucci V."/>
            <person name="Atarashi K."/>
            <person name="Xavier R."/>
            <person name="Honda K."/>
        </authorList>
    </citation>
    <scope>NUCLEOTIDE SEQUENCE [LARGE SCALE GENOMIC DNA]</scope>
    <source>
        <strain evidence="11">k34-0107-D12</strain>
    </source>
</reference>
<dbReference type="Gene3D" id="1.10.287.130">
    <property type="match status" value="1"/>
</dbReference>
<dbReference type="InterPro" id="IPR036097">
    <property type="entry name" value="HisK_dim/P_sf"/>
</dbReference>
<dbReference type="RefSeq" id="WP_227211727.1">
    <property type="nucleotide sequence ID" value="NZ_BAABZQ010000001.1"/>
</dbReference>
<dbReference type="InterPro" id="IPR005467">
    <property type="entry name" value="His_kinase_dom"/>
</dbReference>
<evidence type="ECO:0000259" key="9">
    <source>
        <dbReference type="PROSITE" id="PS50109"/>
    </source>
</evidence>
<evidence type="ECO:0000256" key="8">
    <source>
        <dbReference type="SAM" id="Phobius"/>
    </source>
</evidence>
<comment type="caution">
    <text evidence="10">The sequence shown here is derived from an EMBL/GenBank/DDBJ whole genome shotgun (WGS) entry which is preliminary data.</text>
</comment>